<dbReference type="EMBL" id="JBHSIM010000047">
    <property type="protein sequence ID" value="MFC4835204.1"/>
    <property type="molecule type" value="Genomic_DNA"/>
</dbReference>
<organism evidence="1 2">
    <name type="scientific">Actinomycetospora chibensis</name>
    <dbReference type="NCBI Taxonomy" id="663606"/>
    <lineage>
        <taxon>Bacteria</taxon>
        <taxon>Bacillati</taxon>
        <taxon>Actinomycetota</taxon>
        <taxon>Actinomycetes</taxon>
        <taxon>Pseudonocardiales</taxon>
        <taxon>Pseudonocardiaceae</taxon>
        <taxon>Actinomycetospora</taxon>
    </lineage>
</organism>
<accession>A0ABV9RLZ5</accession>
<proteinExistence type="predicted"/>
<evidence type="ECO:0000313" key="2">
    <source>
        <dbReference type="Proteomes" id="UP001595909"/>
    </source>
</evidence>
<dbReference type="RefSeq" id="WP_274191676.1">
    <property type="nucleotide sequence ID" value="NZ_BAABHN010000047.1"/>
</dbReference>
<keyword evidence="2" id="KW-1185">Reference proteome</keyword>
<gene>
    <name evidence="1" type="ORF">ACFPEL_22540</name>
</gene>
<name>A0ABV9RLZ5_9PSEU</name>
<protein>
    <submittedName>
        <fullName evidence="1">LysM domain-containing protein</fullName>
    </submittedName>
</protein>
<comment type="caution">
    <text evidence="1">The sequence shown here is derived from an EMBL/GenBank/DDBJ whole genome shotgun (WGS) entry which is preliminary data.</text>
</comment>
<reference evidence="2" key="1">
    <citation type="journal article" date="2019" name="Int. J. Syst. Evol. Microbiol.">
        <title>The Global Catalogue of Microorganisms (GCM) 10K type strain sequencing project: providing services to taxonomists for standard genome sequencing and annotation.</title>
        <authorList>
            <consortium name="The Broad Institute Genomics Platform"/>
            <consortium name="The Broad Institute Genome Sequencing Center for Infectious Disease"/>
            <person name="Wu L."/>
            <person name="Ma J."/>
        </authorList>
    </citation>
    <scope>NUCLEOTIDE SEQUENCE [LARGE SCALE GENOMIC DNA]</scope>
    <source>
        <strain evidence="2">CCUG 50347</strain>
    </source>
</reference>
<evidence type="ECO:0000313" key="1">
    <source>
        <dbReference type="EMBL" id="MFC4835204.1"/>
    </source>
</evidence>
<dbReference type="Proteomes" id="UP001595909">
    <property type="component" value="Unassembled WGS sequence"/>
</dbReference>
<sequence>MFDFTSRYASLPTTVFVGADGRELAYVRRRFVPDGSTLPVLAEVRVNQGDRIDLIAARTLGVPEVFWRIADANDALDPAALAAEPGRRLRVPAPQP</sequence>